<keyword evidence="4" id="KW-0064">Aspartyl protease</keyword>
<evidence type="ECO:0000259" key="9">
    <source>
        <dbReference type="PROSITE" id="PS51767"/>
    </source>
</evidence>
<dbReference type="InterPro" id="IPR032861">
    <property type="entry name" value="TAXi_N"/>
</dbReference>
<dbReference type="SUPFAM" id="SSF50630">
    <property type="entry name" value="Acid proteases"/>
    <property type="match status" value="1"/>
</dbReference>
<dbReference type="Gene3D" id="2.40.70.10">
    <property type="entry name" value="Acid Proteases"/>
    <property type="match status" value="2"/>
</dbReference>
<dbReference type="InterPro" id="IPR033873">
    <property type="entry name" value="CND41-like"/>
</dbReference>
<sequence>MATPFSSFLWVILFSFSAFLCPYAHQARETAETHHIQVSSLIPSSTCNTSASNKGPKSEGSLEVIHKYGPCFESNQDKEQVPNHIEILLQDQSRVNSIHSRLSNSSGSNKFRVDPQAAAATLPAKSGLTIGSGNYIVTVGLGTPKRDLRLVFDTGSDLTWIQCEPCVITCYNQVDPIFNPSKSTSYSRIPCTSPSCSKLKAATGNSPRCSSTSQCLYLIAYGDRSFSIGYLSKERLTITPLDVVEDFLFGCGQDNEGLFQGFAGLLGLGRNQISIVQQAAQKYGKFFSYCLPATTSSTGYLKFGNSGRVSNAVKFTQLLTLSQSASFYGLGLTGISVNGRQLSIPASAFSAAGTLIDSGTVITRLPPVAYSELRTAVRAAMRGYPLTSPVSILDTCYDLSKSMTVLVPRIGFLFGGVSVDLDRAGVFFVVSSSQACLAFAGNNDASKVAIIGNVQQKRLEVVYDVARGMIGFGPGGCS</sequence>
<dbReference type="AlphaFoldDB" id="A0A5N6R7W9"/>
<dbReference type="GO" id="GO:0006508">
    <property type="term" value="P:proteolysis"/>
    <property type="evidence" value="ECO:0007669"/>
    <property type="project" value="UniProtKB-KW"/>
</dbReference>
<dbReference type="CDD" id="cd05472">
    <property type="entry name" value="cnd41_like"/>
    <property type="match status" value="1"/>
</dbReference>
<keyword evidence="5" id="KW-0378">Hydrolase</keyword>
<dbReference type="OrthoDB" id="2747330at2759"/>
<feature type="signal peptide" evidence="8">
    <location>
        <begin position="1"/>
        <end position="26"/>
    </location>
</feature>
<feature type="domain" description="Peptidase A1" evidence="9">
    <location>
        <begin position="135"/>
        <end position="473"/>
    </location>
</feature>
<name>A0A5N6R7W9_9ROSI</name>
<protein>
    <recommendedName>
        <fullName evidence="9">Peptidase A1 domain-containing protein</fullName>
    </recommendedName>
</protein>
<evidence type="ECO:0000256" key="6">
    <source>
        <dbReference type="ARBA" id="ARBA00023157"/>
    </source>
</evidence>
<evidence type="ECO:0000256" key="3">
    <source>
        <dbReference type="ARBA" id="ARBA00022729"/>
    </source>
</evidence>
<gene>
    <name evidence="10" type="ORF">FH972_013025</name>
</gene>
<accession>A0A5N6R7W9</accession>
<keyword evidence="3 8" id="KW-0732">Signal</keyword>
<dbReference type="Proteomes" id="UP000327013">
    <property type="component" value="Chromosome 5"/>
</dbReference>
<dbReference type="FunFam" id="2.40.70.10:FF:000013">
    <property type="entry name" value="Aspartyl protease AED1"/>
    <property type="match status" value="1"/>
</dbReference>
<evidence type="ECO:0000256" key="4">
    <source>
        <dbReference type="ARBA" id="ARBA00022750"/>
    </source>
</evidence>
<feature type="active site" evidence="7">
    <location>
        <position position="357"/>
    </location>
</feature>
<dbReference type="InterPro" id="IPR033121">
    <property type="entry name" value="PEPTIDASE_A1"/>
</dbReference>
<dbReference type="PRINTS" id="PR00792">
    <property type="entry name" value="PEPSIN"/>
</dbReference>
<evidence type="ECO:0000313" key="10">
    <source>
        <dbReference type="EMBL" id="KAE8056235.1"/>
    </source>
</evidence>
<proteinExistence type="inferred from homology"/>
<feature type="chain" id="PRO_5024449058" description="Peptidase A1 domain-containing protein" evidence="8">
    <location>
        <begin position="27"/>
        <end position="478"/>
    </location>
</feature>
<dbReference type="PANTHER" id="PTHR13683:SF750">
    <property type="entry name" value="ASPARTYL PROTEASE AED1"/>
    <property type="match status" value="1"/>
</dbReference>
<comment type="similarity">
    <text evidence="1">Belongs to the peptidase A1 family.</text>
</comment>
<dbReference type="EMBL" id="CM017325">
    <property type="protein sequence ID" value="KAE8056235.1"/>
    <property type="molecule type" value="Genomic_DNA"/>
</dbReference>
<organism evidence="10 11">
    <name type="scientific">Carpinus fangiana</name>
    <dbReference type="NCBI Taxonomy" id="176857"/>
    <lineage>
        <taxon>Eukaryota</taxon>
        <taxon>Viridiplantae</taxon>
        <taxon>Streptophyta</taxon>
        <taxon>Embryophyta</taxon>
        <taxon>Tracheophyta</taxon>
        <taxon>Spermatophyta</taxon>
        <taxon>Magnoliopsida</taxon>
        <taxon>eudicotyledons</taxon>
        <taxon>Gunneridae</taxon>
        <taxon>Pentapetalae</taxon>
        <taxon>rosids</taxon>
        <taxon>fabids</taxon>
        <taxon>Fagales</taxon>
        <taxon>Betulaceae</taxon>
        <taxon>Carpinus</taxon>
    </lineage>
</organism>
<keyword evidence="11" id="KW-1185">Reference proteome</keyword>
<keyword evidence="2" id="KW-0645">Protease</keyword>
<dbReference type="FunFam" id="2.40.70.10:FF:000021">
    <property type="entry name" value="Aspartyl protease AED1"/>
    <property type="match status" value="1"/>
</dbReference>
<evidence type="ECO:0000313" key="11">
    <source>
        <dbReference type="Proteomes" id="UP000327013"/>
    </source>
</evidence>
<evidence type="ECO:0000256" key="1">
    <source>
        <dbReference type="ARBA" id="ARBA00007447"/>
    </source>
</evidence>
<dbReference type="InterPro" id="IPR001461">
    <property type="entry name" value="Aspartic_peptidase_A1"/>
</dbReference>
<dbReference type="Pfam" id="PF14543">
    <property type="entry name" value="TAXi_N"/>
    <property type="match status" value="1"/>
</dbReference>
<dbReference type="PANTHER" id="PTHR13683">
    <property type="entry name" value="ASPARTYL PROTEASES"/>
    <property type="match status" value="1"/>
</dbReference>
<evidence type="ECO:0000256" key="2">
    <source>
        <dbReference type="ARBA" id="ARBA00022670"/>
    </source>
</evidence>
<evidence type="ECO:0000256" key="5">
    <source>
        <dbReference type="ARBA" id="ARBA00022801"/>
    </source>
</evidence>
<evidence type="ECO:0000256" key="8">
    <source>
        <dbReference type="SAM" id="SignalP"/>
    </source>
</evidence>
<feature type="active site" evidence="7">
    <location>
        <position position="153"/>
    </location>
</feature>
<dbReference type="PROSITE" id="PS51767">
    <property type="entry name" value="PEPTIDASE_A1"/>
    <property type="match status" value="1"/>
</dbReference>
<dbReference type="InterPro" id="IPR021109">
    <property type="entry name" value="Peptidase_aspartic_dom_sf"/>
</dbReference>
<evidence type="ECO:0000256" key="7">
    <source>
        <dbReference type="PIRSR" id="PIRSR601461-1"/>
    </source>
</evidence>
<keyword evidence="6" id="KW-1015">Disulfide bond</keyword>
<dbReference type="GO" id="GO:0004190">
    <property type="term" value="F:aspartic-type endopeptidase activity"/>
    <property type="evidence" value="ECO:0007669"/>
    <property type="project" value="UniProtKB-KW"/>
</dbReference>
<reference evidence="10 11" key="1">
    <citation type="submission" date="2019-06" db="EMBL/GenBank/DDBJ databases">
        <title>A chromosomal-level reference genome of Carpinus fangiana (Coryloideae, Betulaceae).</title>
        <authorList>
            <person name="Yang X."/>
            <person name="Wang Z."/>
            <person name="Zhang L."/>
            <person name="Hao G."/>
            <person name="Liu J."/>
            <person name="Yang Y."/>
        </authorList>
    </citation>
    <scope>NUCLEOTIDE SEQUENCE [LARGE SCALE GENOMIC DNA]</scope>
    <source>
        <strain evidence="10">Cfa_2016G</strain>
        <tissue evidence="10">Leaf</tissue>
    </source>
</reference>
<dbReference type="InterPro" id="IPR032799">
    <property type="entry name" value="TAXi_C"/>
</dbReference>
<dbReference type="Pfam" id="PF14541">
    <property type="entry name" value="TAXi_C"/>
    <property type="match status" value="1"/>
</dbReference>